<evidence type="ECO:0000313" key="10">
    <source>
        <dbReference type="EMBL" id="OIR25515.1"/>
    </source>
</evidence>
<evidence type="ECO:0000256" key="5">
    <source>
        <dbReference type="ARBA" id="ARBA00022729"/>
    </source>
</evidence>
<dbReference type="OrthoDB" id="9793163at2"/>
<keyword evidence="8" id="KW-0449">Lipoprotein</keyword>
<reference evidence="9 12" key="3">
    <citation type="submission" date="2017-11" db="EMBL/GenBank/DDBJ databases">
        <title>Genome sequence of the bacterial symbiont EPR9N from a vent mussel Bathymodiolus thermophilus.</title>
        <authorList>
            <person name="Won Y.-J."/>
        </authorList>
    </citation>
    <scope>NUCLEOTIDE SEQUENCE [LARGE SCALE GENOMIC DNA]</scope>
    <source>
        <strain evidence="9 12">EPR9N</strain>
    </source>
</reference>
<evidence type="ECO:0000256" key="4">
    <source>
        <dbReference type="ARBA" id="ARBA00022475"/>
    </source>
</evidence>
<dbReference type="EMBL" id="MIQH01000269">
    <property type="protein sequence ID" value="OIR25515.1"/>
    <property type="molecule type" value="Genomic_DNA"/>
</dbReference>
<dbReference type="SUPFAM" id="SSF52964">
    <property type="entry name" value="TolB, N-terminal domain"/>
    <property type="match status" value="1"/>
</dbReference>
<gene>
    <name evidence="10" type="ORF">BGC33_06890</name>
    <name evidence="9" type="ORF">MS2017_0247</name>
</gene>
<dbReference type="Pfam" id="PF03783">
    <property type="entry name" value="CsgG"/>
    <property type="match status" value="1"/>
</dbReference>
<keyword evidence="4" id="KW-1003">Cell membrane</keyword>
<evidence type="ECO:0000256" key="8">
    <source>
        <dbReference type="ARBA" id="ARBA00023288"/>
    </source>
</evidence>
<evidence type="ECO:0000256" key="2">
    <source>
        <dbReference type="ARBA" id="ARBA00008899"/>
    </source>
</evidence>
<proteinExistence type="inferred from homology"/>
<sequence>MKNKSIVIALLVFSSLVACTPKETHKVVKETHVDAYQQPYSGKRADIAIGSFENHSDYMRGLFTAGSDKLGNQANTILKTHLQQSSHFNVMDRQNMKGNMREAEFMGTKQNIKGAHYIITGSVTEFGRKITGHRLLGGILGSGKQQTAYSKVSLNIVDVLTSQVVYSVQGAGEYTLAHEELLGFGGTSGYDATLNGKVLNLSIMEAVNNMTRDMQNNVWKVK</sequence>
<evidence type="ECO:0000256" key="1">
    <source>
        <dbReference type="ARBA" id="ARBA00003989"/>
    </source>
</evidence>
<dbReference type="EMBL" id="CP024634">
    <property type="protein sequence ID" value="AYQ55997.1"/>
    <property type="molecule type" value="Genomic_DNA"/>
</dbReference>
<reference evidence="11" key="1">
    <citation type="submission" date="2016-09" db="EMBL/GenBank/DDBJ databases">
        <title>Genome Sequence of Bathymodiolus thermophilus sulfur-oxidizing gill endosymbiont.</title>
        <authorList>
            <person name="Ponnudurai R."/>
            <person name="Kleiner M."/>
            <person name="Sayavedra L."/>
            <person name="Thuermer A."/>
            <person name="Felbeck H."/>
            <person name="Schlueter R."/>
            <person name="Schweder T."/>
            <person name="Markert S."/>
        </authorList>
    </citation>
    <scope>NUCLEOTIDE SEQUENCE [LARGE SCALE GENOMIC DNA]</scope>
    <source>
        <strain evidence="11">BAT/CrabSpa'14</strain>
    </source>
</reference>
<reference evidence="10" key="2">
    <citation type="journal article" date="2017" name="Stand. Genomic Sci.">
        <title>Genome sequence of the sulfur-oxidizing Bathymodiolus thermophilus gill endosymbiont.</title>
        <authorList>
            <person name="Ponnudurai R."/>
            <person name="Sayavedra L."/>
            <person name="Kleiner M."/>
            <person name="Heiden S.E."/>
            <person name="Thurmer A."/>
            <person name="Felbeck H."/>
            <person name="Schluter R."/>
            <person name="Sievert S.M."/>
            <person name="Daniel R."/>
            <person name="Schweder T."/>
            <person name="Markert S."/>
        </authorList>
    </citation>
    <scope>NUCLEOTIDE SEQUENCE</scope>
    <source>
        <strain evidence="10">BAT/CrabSpa'14</strain>
    </source>
</reference>
<keyword evidence="7" id="KW-0564">Palmitate</keyword>
<evidence type="ECO:0000313" key="12">
    <source>
        <dbReference type="Proteomes" id="UP000278334"/>
    </source>
</evidence>
<organism evidence="10 11">
    <name type="scientific">Bathymodiolus thermophilus thioautotrophic gill symbiont</name>
    <dbReference type="NCBI Taxonomy" id="2360"/>
    <lineage>
        <taxon>Bacteria</taxon>
        <taxon>Pseudomonadati</taxon>
        <taxon>Pseudomonadota</taxon>
        <taxon>Gammaproteobacteria</taxon>
        <taxon>sulfur-oxidizing symbionts</taxon>
    </lineage>
</organism>
<dbReference type="PANTHER" id="PTHR41164">
    <property type="entry name" value="CURLI PRODUCTION ASSEMBLY/TRANSPORT COMPONENT CSGG"/>
    <property type="match status" value="1"/>
</dbReference>
<keyword evidence="5" id="KW-0732">Signal</keyword>
<accession>A0A1J5TXE4</accession>
<dbReference type="Proteomes" id="UP000182798">
    <property type="component" value="Unassembled WGS sequence"/>
</dbReference>
<evidence type="ECO:0000256" key="3">
    <source>
        <dbReference type="ARBA" id="ARBA00014028"/>
    </source>
</evidence>
<dbReference type="AlphaFoldDB" id="A0A1J5TXE4"/>
<dbReference type="Gene3D" id="3.40.50.10610">
    <property type="entry name" value="ABC-type transport auxiliary lipoprotein component"/>
    <property type="match status" value="1"/>
</dbReference>
<dbReference type="RefSeq" id="WP_071563418.1">
    <property type="nucleotide sequence ID" value="NZ_CP024634.1"/>
</dbReference>
<name>A0A1J5TXE4_9GAMM</name>
<dbReference type="PANTHER" id="PTHR41164:SF1">
    <property type="entry name" value="CURLI PRODUCTION ASSEMBLY_TRANSPORT COMPONENT CSGG"/>
    <property type="match status" value="1"/>
</dbReference>
<evidence type="ECO:0000256" key="6">
    <source>
        <dbReference type="ARBA" id="ARBA00023136"/>
    </source>
</evidence>
<comment type="function">
    <text evidence="1">May be involved in the biogenesis of curli organelles.</text>
</comment>
<dbReference type="Proteomes" id="UP000278334">
    <property type="component" value="Chromosome"/>
</dbReference>
<dbReference type="PROSITE" id="PS51257">
    <property type="entry name" value="PROKAR_LIPOPROTEIN"/>
    <property type="match status" value="1"/>
</dbReference>
<protein>
    <recommendedName>
        <fullName evidence="3">Curli production assembly/transport component CsgG</fullName>
    </recommendedName>
</protein>
<dbReference type="GO" id="GO:0030288">
    <property type="term" value="C:outer membrane-bounded periplasmic space"/>
    <property type="evidence" value="ECO:0007669"/>
    <property type="project" value="InterPro"/>
</dbReference>
<evidence type="ECO:0000313" key="11">
    <source>
        <dbReference type="Proteomes" id="UP000182798"/>
    </source>
</evidence>
<dbReference type="InterPro" id="IPR005534">
    <property type="entry name" value="Curli_assmbl/transp-comp_CsgG"/>
</dbReference>
<evidence type="ECO:0000256" key="7">
    <source>
        <dbReference type="ARBA" id="ARBA00023139"/>
    </source>
</evidence>
<keyword evidence="6" id="KW-0472">Membrane</keyword>
<comment type="similarity">
    <text evidence="2">Belongs to the CsgG family.</text>
</comment>
<dbReference type="KEGG" id="bthg:MS2017_0247"/>
<evidence type="ECO:0000313" key="9">
    <source>
        <dbReference type="EMBL" id="AYQ55997.1"/>
    </source>
</evidence>